<proteinExistence type="predicted"/>
<keyword evidence="3 5" id="KW-1133">Transmembrane helix</keyword>
<accession>A0AAU9DR64</accession>
<reference evidence="7 8" key="1">
    <citation type="journal article" date="2023" name="Microbiol. Spectr.">
        <title>Symbiosis of Carpenter Bees with Uncharacterized Lactic Acid Bacteria Showing NAD Auxotrophy.</title>
        <authorList>
            <person name="Kawasaki S."/>
            <person name="Ozawa K."/>
            <person name="Mori T."/>
            <person name="Yamamoto A."/>
            <person name="Ito M."/>
            <person name="Ohkuma M."/>
            <person name="Sakamoto M."/>
            <person name="Matsutani M."/>
        </authorList>
    </citation>
    <scope>NUCLEOTIDE SEQUENCE [LARGE SCALE GENOMIC DNA]</scope>
    <source>
        <strain evidence="7 8">XA3</strain>
    </source>
</reference>
<protein>
    <recommendedName>
        <fullName evidence="6">GtrA/DPMS transmembrane domain-containing protein</fullName>
    </recommendedName>
</protein>
<sequence>MANSIAFILANVLSYYLNRVFVFKLPKGNLHEMFVEFSSFISSRTLTYVLDLSFMFIFATILKMNQANQTLILKIIDQIILGLVNYFMSRAIFNNSERRIHERLTKKNSSADQ</sequence>
<name>A0AAU9DR64_9LACO</name>
<evidence type="ECO:0000256" key="3">
    <source>
        <dbReference type="ARBA" id="ARBA00022989"/>
    </source>
</evidence>
<evidence type="ECO:0000259" key="6">
    <source>
        <dbReference type="Pfam" id="PF04138"/>
    </source>
</evidence>
<organism evidence="7 8">
    <name type="scientific">Xylocopilactobacillus apicola</name>
    <dbReference type="NCBI Taxonomy" id="2932184"/>
    <lineage>
        <taxon>Bacteria</taxon>
        <taxon>Bacillati</taxon>
        <taxon>Bacillota</taxon>
        <taxon>Bacilli</taxon>
        <taxon>Lactobacillales</taxon>
        <taxon>Lactobacillaceae</taxon>
        <taxon>Xylocopilactobacillus</taxon>
    </lineage>
</organism>
<dbReference type="InterPro" id="IPR007267">
    <property type="entry name" value="GtrA_DPMS_TM"/>
</dbReference>
<feature type="transmembrane region" description="Helical" evidence="5">
    <location>
        <begin position="71"/>
        <end position="93"/>
    </location>
</feature>
<dbReference type="AlphaFoldDB" id="A0AAU9DR64"/>
<keyword evidence="8" id="KW-1185">Reference proteome</keyword>
<comment type="subcellular location">
    <subcellularLocation>
        <location evidence="1">Membrane</location>
        <topology evidence="1">Multi-pass membrane protein</topology>
    </subcellularLocation>
</comment>
<gene>
    <name evidence="7" type="ORF">XA3_08550</name>
</gene>
<evidence type="ECO:0000313" key="7">
    <source>
        <dbReference type="EMBL" id="BDR58414.1"/>
    </source>
</evidence>
<evidence type="ECO:0000256" key="5">
    <source>
        <dbReference type="SAM" id="Phobius"/>
    </source>
</evidence>
<dbReference type="GO" id="GO:0000271">
    <property type="term" value="P:polysaccharide biosynthetic process"/>
    <property type="evidence" value="ECO:0007669"/>
    <property type="project" value="InterPro"/>
</dbReference>
<evidence type="ECO:0000313" key="8">
    <source>
        <dbReference type="Proteomes" id="UP001321861"/>
    </source>
</evidence>
<dbReference type="Proteomes" id="UP001321861">
    <property type="component" value="Chromosome"/>
</dbReference>
<feature type="domain" description="GtrA/DPMS transmembrane" evidence="6">
    <location>
        <begin position="2"/>
        <end position="91"/>
    </location>
</feature>
<dbReference type="Pfam" id="PF04138">
    <property type="entry name" value="GtrA_DPMS_TM"/>
    <property type="match status" value="1"/>
</dbReference>
<feature type="transmembrane region" description="Helical" evidence="5">
    <location>
        <begin position="46"/>
        <end position="65"/>
    </location>
</feature>
<keyword evidence="4 5" id="KW-0472">Membrane</keyword>
<evidence type="ECO:0000256" key="4">
    <source>
        <dbReference type="ARBA" id="ARBA00023136"/>
    </source>
</evidence>
<evidence type="ECO:0000256" key="1">
    <source>
        <dbReference type="ARBA" id="ARBA00004141"/>
    </source>
</evidence>
<dbReference type="EMBL" id="AP026802">
    <property type="protein sequence ID" value="BDR58414.1"/>
    <property type="molecule type" value="Genomic_DNA"/>
</dbReference>
<dbReference type="GO" id="GO:0016020">
    <property type="term" value="C:membrane"/>
    <property type="evidence" value="ECO:0007669"/>
    <property type="project" value="UniProtKB-SubCell"/>
</dbReference>
<keyword evidence="2 5" id="KW-0812">Transmembrane</keyword>
<evidence type="ECO:0000256" key="2">
    <source>
        <dbReference type="ARBA" id="ARBA00022692"/>
    </source>
</evidence>
<dbReference type="KEGG" id="xap:XA3_08550"/>
<feature type="transmembrane region" description="Helical" evidence="5">
    <location>
        <begin position="6"/>
        <end position="25"/>
    </location>
</feature>